<dbReference type="EMBL" id="CAJOBC010004454">
    <property type="protein sequence ID" value="CAF3828376.1"/>
    <property type="molecule type" value="Genomic_DNA"/>
</dbReference>
<dbReference type="CDD" id="cd22391">
    <property type="entry name" value="KH-I_PNO1_rpt1"/>
    <property type="match status" value="1"/>
</dbReference>
<evidence type="ECO:0000313" key="7">
    <source>
        <dbReference type="EMBL" id="CAF0729026.1"/>
    </source>
</evidence>
<dbReference type="EMBL" id="CAJNOQ010004454">
    <property type="protein sequence ID" value="CAF1059899.1"/>
    <property type="molecule type" value="Genomic_DNA"/>
</dbReference>
<dbReference type="InterPro" id="IPR004087">
    <property type="entry name" value="KH_dom"/>
</dbReference>
<dbReference type="FunFam" id="3.30.1370.10:FF:000048">
    <property type="entry name" value="RNA-binding protein PNO1 isoform X2"/>
    <property type="match status" value="1"/>
</dbReference>
<evidence type="ECO:0000259" key="6">
    <source>
        <dbReference type="SMART" id="SM00322"/>
    </source>
</evidence>
<dbReference type="PANTHER" id="PTHR12826:SF13">
    <property type="entry name" value="RNA-BINDING PROTEIN PNO1"/>
    <property type="match status" value="1"/>
</dbReference>
<dbReference type="Proteomes" id="UP000681722">
    <property type="component" value="Unassembled WGS sequence"/>
</dbReference>
<dbReference type="Proteomes" id="UP000677228">
    <property type="component" value="Unassembled WGS sequence"/>
</dbReference>
<dbReference type="GO" id="GO:0005730">
    <property type="term" value="C:nucleolus"/>
    <property type="evidence" value="ECO:0007669"/>
    <property type="project" value="UniProtKB-SubCell"/>
</dbReference>
<feature type="compositionally biased region" description="Polar residues" evidence="5">
    <location>
        <begin position="1"/>
        <end position="20"/>
    </location>
</feature>
<dbReference type="Pfam" id="PF22891">
    <property type="entry name" value="KH_PNO1_2nd"/>
    <property type="match status" value="1"/>
</dbReference>
<accession>A0A814L1S7</accession>
<evidence type="ECO:0000256" key="5">
    <source>
        <dbReference type="SAM" id="MobiDB-lite"/>
    </source>
</evidence>
<evidence type="ECO:0000256" key="2">
    <source>
        <dbReference type="ARBA" id="ARBA00007515"/>
    </source>
</evidence>
<dbReference type="InterPro" id="IPR041174">
    <property type="entry name" value="KRR1-like_KH1"/>
</dbReference>
<dbReference type="OrthoDB" id="1932641at2759"/>
<feature type="region of interest" description="Disordered" evidence="5">
    <location>
        <begin position="1"/>
        <end position="26"/>
    </location>
</feature>
<dbReference type="Proteomes" id="UP000682733">
    <property type="component" value="Unassembled WGS sequence"/>
</dbReference>
<evidence type="ECO:0000313" key="10">
    <source>
        <dbReference type="EMBL" id="CAF3828376.1"/>
    </source>
</evidence>
<dbReference type="PANTHER" id="PTHR12826">
    <property type="entry name" value="RIBONUCLEASE Y"/>
    <property type="match status" value="1"/>
</dbReference>
<evidence type="ECO:0000313" key="11">
    <source>
        <dbReference type="Proteomes" id="UP000663829"/>
    </source>
</evidence>
<sequence length="261" mass="29780">MSSTSNMNKTTFDNENSNTHEFQKVNRKRKYDKVDMEIMNEEQTETTTTTDIDMETTKSSSTILPTAPFPQIDPSQLTDKEHAFRKILIPSHRYTPLKENWMKIYTPIVEYLHLQIRFNLRTRSVEIKTCDETTDIQSLQKAADFVKAFALGFEVDDALALIRLDDLFLESFEINDVKPLKGDHLSRAIGRIAGKNGRTKFAIENATRCRIVLADDKIHILGSYQNIRNARTSICNLILGSPPSKVYGKLRTVAARTAESF</sequence>
<evidence type="ECO:0000313" key="9">
    <source>
        <dbReference type="EMBL" id="CAF3503780.1"/>
    </source>
</evidence>
<dbReference type="SUPFAM" id="SSF54791">
    <property type="entry name" value="Eukaryotic type KH-domain (KH-domain type I)"/>
    <property type="match status" value="1"/>
</dbReference>
<dbReference type="AlphaFoldDB" id="A0A814L1S7"/>
<keyword evidence="11" id="KW-1185">Reference proteome</keyword>
<protein>
    <recommendedName>
        <fullName evidence="6">K Homology domain-containing protein</fullName>
    </recommendedName>
</protein>
<reference evidence="8" key="1">
    <citation type="submission" date="2021-02" db="EMBL/GenBank/DDBJ databases">
        <authorList>
            <person name="Nowell W R."/>
        </authorList>
    </citation>
    <scope>NUCLEOTIDE SEQUENCE</scope>
</reference>
<comment type="subcellular location">
    <subcellularLocation>
        <location evidence="1">Nucleus</location>
        <location evidence="1">Nucleolus</location>
    </subcellularLocation>
</comment>
<dbReference type="InterPro" id="IPR055211">
    <property type="entry name" value="KH_PNO1_2nd"/>
</dbReference>
<dbReference type="Proteomes" id="UP000663829">
    <property type="component" value="Unassembled WGS sequence"/>
</dbReference>
<organism evidence="8 11">
    <name type="scientific">Didymodactylos carnosus</name>
    <dbReference type="NCBI Taxonomy" id="1234261"/>
    <lineage>
        <taxon>Eukaryota</taxon>
        <taxon>Metazoa</taxon>
        <taxon>Spiralia</taxon>
        <taxon>Gnathifera</taxon>
        <taxon>Rotifera</taxon>
        <taxon>Eurotatoria</taxon>
        <taxon>Bdelloidea</taxon>
        <taxon>Philodinida</taxon>
        <taxon>Philodinidae</taxon>
        <taxon>Didymodactylos</taxon>
    </lineage>
</organism>
<evidence type="ECO:0000256" key="3">
    <source>
        <dbReference type="ARBA" id="ARBA00022884"/>
    </source>
</evidence>
<evidence type="ECO:0000313" key="8">
    <source>
        <dbReference type="EMBL" id="CAF1059899.1"/>
    </source>
</evidence>
<gene>
    <name evidence="8" type="ORF">GPM918_LOCUS16723</name>
    <name evidence="7" type="ORF">OVA965_LOCUS659</name>
    <name evidence="10" type="ORF">SRO942_LOCUS16722</name>
    <name evidence="9" type="ORF">TMI583_LOCUS659</name>
</gene>
<evidence type="ECO:0000256" key="4">
    <source>
        <dbReference type="ARBA" id="ARBA00023242"/>
    </source>
</evidence>
<dbReference type="InterPro" id="IPR055212">
    <property type="entry name" value="KH-I_PNO1_first"/>
</dbReference>
<dbReference type="Pfam" id="PF17903">
    <property type="entry name" value="KH_KRR1_1st"/>
    <property type="match status" value="1"/>
</dbReference>
<dbReference type="Gene3D" id="3.30.1370.10">
    <property type="entry name" value="K Homology domain, type 1"/>
    <property type="match status" value="2"/>
</dbReference>
<dbReference type="GO" id="GO:0003723">
    <property type="term" value="F:RNA binding"/>
    <property type="evidence" value="ECO:0007669"/>
    <property type="project" value="UniProtKB-KW"/>
</dbReference>
<dbReference type="SMART" id="SM00322">
    <property type="entry name" value="KH"/>
    <property type="match status" value="1"/>
</dbReference>
<dbReference type="CDD" id="cd22392">
    <property type="entry name" value="KH-I_PNO1_rpt2"/>
    <property type="match status" value="1"/>
</dbReference>
<comment type="similarity">
    <text evidence="2">Belongs to the PNO1 family.</text>
</comment>
<feature type="domain" description="K Homology" evidence="6">
    <location>
        <begin position="166"/>
        <end position="239"/>
    </location>
</feature>
<dbReference type="FunFam" id="3.30.1370.10:FF:000009">
    <property type="entry name" value="RNA-binding protein PNO1"/>
    <property type="match status" value="1"/>
</dbReference>
<dbReference type="GO" id="GO:0042254">
    <property type="term" value="P:ribosome biogenesis"/>
    <property type="evidence" value="ECO:0007669"/>
    <property type="project" value="UniProtKB-ARBA"/>
</dbReference>
<dbReference type="InterPro" id="IPR036612">
    <property type="entry name" value="KH_dom_type_1_sf"/>
</dbReference>
<name>A0A814L1S7_9BILA</name>
<dbReference type="EMBL" id="CAJNOK010000098">
    <property type="protein sequence ID" value="CAF0729026.1"/>
    <property type="molecule type" value="Genomic_DNA"/>
</dbReference>
<proteinExistence type="inferred from homology"/>
<evidence type="ECO:0000256" key="1">
    <source>
        <dbReference type="ARBA" id="ARBA00004604"/>
    </source>
</evidence>
<keyword evidence="3" id="KW-0694">RNA-binding</keyword>
<keyword evidence="4" id="KW-0539">Nucleus</keyword>
<comment type="caution">
    <text evidence="8">The sequence shown here is derived from an EMBL/GenBank/DDBJ whole genome shotgun (WGS) entry which is preliminary data.</text>
</comment>
<dbReference type="EMBL" id="CAJOBA010000098">
    <property type="protein sequence ID" value="CAF3503780.1"/>
    <property type="molecule type" value="Genomic_DNA"/>
</dbReference>